<dbReference type="STRING" id="8469.M7BU55"/>
<dbReference type="PANTHER" id="PTHR21705">
    <property type="entry name" value="RAI16 PROTEIN-RELATED"/>
    <property type="match status" value="1"/>
</dbReference>
<sequence length="198" mass="21541">MQVLATGLSALYSSLPRKIEVRADDWHSLRREDWMGVPALVLFMNSLEFCNAVLQLCMVSLSLFRTLLNLNCEDVMLQLVLSTAGTSDPAPFSPRAKKTPHKRETPVPPQQSLAPPIPASESRPAPERPISAPLTLAPREEPLSLVRTGSPTRTVVEPRLPSKPEETFTAARDLIILTEPASSQTAARCTASDSCGTV</sequence>
<name>M7BU55_CHEMY</name>
<dbReference type="InterPro" id="IPR019384">
    <property type="entry name" value="FHIP"/>
</dbReference>
<proteinExistence type="predicted"/>
<accession>M7BU55</accession>
<reference evidence="3" key="1">
    <citation type="journal article" date="2013" name="Nat. Genet.">
        <title>The draft genomes of soft-shell turtle and green sea turtle yield insights into the development and evolution of the turtle-specific body plan.</title>
        <authorList>
            <person name="Wang Z."/>
            <person name="Pascual-Anaya J."/>
            <person name="Zadissa A."/>
            <person name="Li W."/>
            <person name="Niimura Y."/>
            <person name="Huang Z."/>
            <person name="Li C."/>
            <person name="White S."/>
            <person name="Xiong Z."/>
            <person name="Fang D."/>
            <person name="Wang B."/>
            <person name="Ming Y."/>
            <person name="Chen Y."/>
            <person name="Zheng Y."/>
            <person name="Kuraku S."/>
            <person name="Pignatelli M."/>
            <person name="Herrero J."/>
            <person name="Beal K."/>
            <person name="Nozawa M."/>
            <person name="Li Q."/>
            <person name="Wang J."/>
            <person name="Zhang H."/>
            <person name="Yu L."/>
            <person name="Shigenobu S."/>
            <person name="Wang J."/>
            <person name="Liu J."/>
            <person name="Flicek P."/>
            <person name="Searle S."/>
            <person name="Wang J."/>
            <person name="Kuratani S."/>
            <person name="Yin Y."/>
            <person name="Aken B."/>
            <person name="Zhang G."/>
            <person name="Irie N."/>
        </authorList>
    </citation>
    <scope>NUCLEOTIDE SEQUENCE [LARGE SCALE GENOMIC DNA]</scope>
</reference>
<evidence type="ECO:0000313" key="3">
    <source>
        <dbReference type="Proteomes" id="UP000031443"/>
    </source>
</evidence>
<evidence type="ECO:0000313" key="2">
    <source>
        <dbReference type="EMBL" id="EMP41356.1"/>
    </source>
</evidence>
<keyword evidence="3" id="KW-1185">Reference proteome</keyword>
<protein>
    <submittedName>
        <fullName evidence="2">FTS and Hook-interacting protein like protein</fullName>
    </submittedName>
</protein>
<dbReference type="Proteomes" id="UP000031443">
    <property type="component" value="Unassembled WGS sequence"/>
</dbReference>
<dbReference type="EMBL" id="KB493183">
    <property type="protein sequence ID" value="EMP41356.1"/>
    <property type="molecule type" value="Genomic_DNA"/>
</dbReference>
<organism evidence="2 3">
    <name type="scientific">Chelonia mydas</name>
    <name type="common">Green sea-turtle</name>
    <name type="synonym">Chelonia agassizi</name>
    <dbReference type="NCBI Taxonomy" id="8469"/>
    <lineage>
        <taxon>Eukaryota</taxon>
        <taxon>Metazoa</taxon>
        <taxon>Chordata</taxon>
        <taxon>Craniata</taxon>
        <taxon>Vertebrata</taxon>
        <taxon>Euteleostomi</taxon>
        <taxon>Archelosauria</taxon>
        <taxon>Testudinata</taxon>
        <taxon>Testudines</taxon>
        <taxon>Cryptodira</taxon>
        <taxon>Durocryptodira</taxon>
        <taxon>Americhelydia</taxon>
        <taxon>Chelonioidea</taxon>
        <taxon>Cheloniidae</taxon>
        <taxon>Chelonia</taxon>
    </lineage>
</organism>
<gene>
    <name evidence="2" type="ORF">UY3_01398</name>
</gene>
<dbReference type="AlphaFoldDB" id="M7BU55"/>
<dbReference type="PANTHER" id="PTHR21705:SF11">
    <property type="entry name" value="FHIP FAMILY PROTEIN CG3558"/>
    <property type="match status" value="1"/>
</dbReference>
<dbReference type="Pfam" id="PF10257">
    <property type="entry name" value="RAI16-like"/>
    <property type="match status" value="1"/>
</dbReference>
<evidence type="ECO:0000256" key="1">
    <source>
        <dbReference type="SAM" id="MobiDB-lite"/>
    </source>
</evidence>
<feature type="region of interest" description="Disordered" evidence="1">
    <location>
        <begin position="85"/>
        <end position="136"/>
    </location>
</feature>